<keyword evidence="4 7" id="KW-1133">Transmembrane helix</keyword>
<dbReference type="OrthoDB" id="6628431at2759"/>
<dbReference type="EnsemblMetazoa" id="XM_014385651.2">
    <property type="protein sequence ID" value="XP_014241137.1"/>
    <property type="gene ID" value="LOC106661909"/>
</dbReference>
<evidence type="ECO:0000256" key="8">
    <source>
        <dbReference type="SAM" id="Coils"/>
    </source>
</evidence>
<feature type="transmembrane region" description="Helical" evidence="7">
    <location>
        <begin position="190"/>
        <end position="213"/>
    </location>
</feature>
<protein>
    <recommendedName>
        <fullName evidence="7">Tetraspanin</fullName>
    </recommendedName>
</protein>
<evidence type="ECO:0000256" key="6">
    <source>
        <dbReference type="PIRSR" id="PIRSR002419-1"/>
    </source>
</evidence>
<dbReference type="InterPro" id="IPR000301">
    <property type="entry name" value="Tetraspanin_animals"/>
</dbReference>
<feature type="disulfide bond" evidence="6">
    <location>
        <begin position="138"/>
        <end position="155"/>
    </location>
</feature>
<dbReference type="PRINTS" id="PR00259">
    <property type="entry name" value="TMFOUR"/>
</dbReference>
<proteinExistence type="inferred from homology"/>
<dbReference type="CDD" id="cd03127">
    <property type="entry name" value="tetraspanin_LEL"/>
    <property type="match status" value="1"/>
</dbReference>
<evidence type="ECO:0000313" key="10">
    <source>
        <dbReference type="Proteomes" id="UP000494040"/>
    </source>
</evidence>
<evidence type="ECO:0000256" key="5">
    <source>
        <dbReference type="ARBA" id="ARBA00023136"/>
    </source>
</evidence>
<sequence length="215" mass="24108">MCHSMKYILWGLNILCAISGLVVILIGAMAYLQGRPFNSILDGQLTIISNLFIVVGIFILLNSFLGCYGIMNGHSCMLMAYAGTLIALVLLQTVLGVLAYVYKNNLKKESSTRLEKHYENYERHKQRIDVLQQHMECCGARGKQEWKIEQLPASCCKFDKAIGKCTRENAYNVSCTSQIEKVIVKQFGHVGFTAFAIMVTEVGCFVFAFILALRE</sequence>
<organism evidence="9 10">
    <name type="scientific">Cimex lectularius</name>
    <name type="common">Bed bug</name>
    <name type="synonym">Acanthia lectularia</name>
    <dbReference type="NCBI Taxonomy" id="79782"/>
    <lineage>
        <taxon>Eukaryota</taxon>
        <taxon>Metazoa</taxon>
        <taxon>Ecdysozoa</taxon>
        <taxon>Arthropoda</taxon>
        <taxon>Hexapoda</taxon>
        <taxon>Insecta</taxon>
        <taxon>Pterygota</taxon>
        <taxon>Neoptera</taxon>
        <taxon>Paraneoptera</taxon>
        <taxon>Hemiptera</taxon>
        <taxon>Heteroptera</taxon>
        <taxon>Panheteroptera</taxon>
        <taxon>Cimicomorpha</taxon>
        <taxon>Cimicidae</taxon>
        <taxon>Cimex</taxon>
    </lineage>
</organism>
<dbReference type="InterPro" id="IPR008952">
    <property type="entry name" value="Tetraspanin_EC2_sf"/>
</dbReference>
<evidence type="ECO:0000256" key="1">
    <source>
        <dbReference type="ARBA" id="ARBA00004141"/>
    </source>
</evidence>
<evidence type="ECO:0000313" key="9">
    <source>
        <dbReference type="EnsemblMetazoa" id="XP_014241137.1"/>
    </source>
</evidence>
<comment type="subcellular location">
    <subcellularLocation>
        <location evidence="1 7">Membrane</location>
        <topology evidence="1 7">Multi-pass membrane protein</topology>
    </subcellularLocation>
</comment>
<dbReference type="AlphaFoldDB" id="A0A8I6TD84"/>
<dbReference type="GO" id="GO:0005886">
    <property type="term" value="C:plasma membrane"/>
    <property type="evidence" value="ECO:0007669"/>
    <property type="project" value="TreeGrafter"/>
</dbReference>
<feature type="transmembrane region" description="Helical" evidence="7">
    <location>
        <begin position="78"/>
        <end position="102"/>
    </location>
</feature>
<keyword evidence="5 7" id="KW-0472">Membrane</keyword>
<feature type="transmembrane region" description="Helical" evidence="7">
    <location>
        <begin position="7"/>
        <end position="31"/>
    </location>
</feature>
<dbReference type="OMA" id="IWAYTIR"/>
<feature type="coiled-coil region" evidence="8">
    <location>
        <begin position="107"/>
        <end position="134"/>
    </location>
</feature>
<reference evidence="9" key="1">
    <citation type="submission" date="2022-01" db="UniProtKB">
        <authorList>
            <consortium name="EnsemblMetazoa"/>
        </authorList>
    </citation>
    <scope>IDENTIFICATION</scope>
</reference>
<dbReference type="KEGG" id="clec:106661909"/>
<evidence type="ECO:0000256" key="7">
    <source>
        <dbReference type="RuleBase" id="RU361218"/>
    </source>
</evidence>
<evidence type="ECO:0000256" key="2">
    <source>
        <dbReference type="ARBA" id="ARBA00006840"/>
    </source>
</evidence>
<keyword evidence="8" id="KW-0175">Coiled coil</keyword>
<evidence type="ECO:0000256" key="3">
    <source>
        <dbReference type="ARBA" id="ARBA00022692"/>
    </source>
</evidence>
<dbReference type="PANTHER" id="PTHR19282:SF544">
    <property type="entry name" value="TETRASPANIN"/>
    <property type="match status" value="1"/>
</dbReference>
<accession>A0A8I6TD84</accession>
<dbReference type="GeneID" id="106661909"/>
<dbReference type="PIRSF" id="PIRSF002419">
    <property type="entry name" value="Tetraspanin"/>
    <property type="match status" value="1"/>
</dbReference>
<evidence type="ECO:0000256" key="4">
    <source>
        <dbReference type="ARBA" id="ARBA00022989"/>
    </source>
</evidence>
<dbReference type="RefSeq" id="XP_014241137.1">
    <property type="nucleotide sequence ID" value="XM_014385651.2"/>
</dbReference>
<dbReference type="InterPro" id="IPR018499">
    <property type="entry name" value="Tetraspanin/Peripherin"/>
</dbReference>
<dbReference type="Proteomes" id="UP000494040">
    <property type="component" value="Unassembled WGS sequence"/>
</dbReference>
<name>A0A8I6TD84_CIMLE</name>
<dbReference type="PANTHER" id="PTHR19282">
    <property type="entry name" value="TETRASPANIN"/>
    <property type="match status" value="1"/>
</dbReference>
<keyword evidence="3 7" id="KW-0812">Transmembrane</keyword>
<dbReference type="SUPFAM" id="SSF48652">
    <property type="entry name" value="Tetraspanin"/>
    <property type="match status" value="1"/>
</dbReference>
<keyword evidence="10" id="KW-1185">Reference proteome</keyword>
<keyword evidence="6" id="KW-1015">Disulfide bond</keyword>
<feature type="transmembrane region" description="Helical" evidence="7">
    <location>
        <begin position="51"/>
        <end position="71"/>
    </location>
</feature>
<dbReference type="Pfam" id="PF00335">
    <property type="entry name" value="Tetraspanin"/>
    <property type="match status" value="1"/>
</dbReference>
<comment type="similarity">
    <text evidence="2 7">Belongs to the tetraspanin (TM4SF) family.</text>
</comment>
<dbReference type="Gene3D" id="1.10.1450.10">
    <property type="entry name" value="Tetraspanin"/>
    <property type="match status" value="1"/>
</dbReference>